<dbReference type="EMBL" id="FNQB01000001">
    <property type="protein sequence ID" value="SDY55669.1"/>
    <property type="molecule type" value="Genomic_DNA"/>
</dbReference>
<dbReference type="InterPro" id="IPR013786">
    <property type="entry name" value="AcylCoA_DH/ox_N"/>
</dbReference>
<dbReference type="OrthoDB" id="3176804at2"/>
<dbReference type="InterPro" id="IPR009100">
    <property type="entry name" value="AcylCoA_DH/oxidase_NM_dom_sf"/>
</dbReference>
<dbReference type="InterPro" id="IPR046373">
    <property type="entry name" value="Acyl-CoA_Oxase/DH_mid-dom_sf"/>
</dbReference>
<evidence type="ECO:0000259" key="8">
    <source>
        <dbReference type="Pfam" id="PF02771"/>
    </source>
</evidence>
<dbReference type="Pfam" id="PF00441">
    <property type="entry name" value="Acyl-CoA_dh_1"/>
    <property type="match status" value="1"/>
</dbReference>
<dbReference type="SUPFAM" id="SSF56645">
    <property type="entry name" value="Acyl-CoA dehydrogenase NM domain-like"/>
    <property type="match status" value="1"/>
</dbReference>
<dbReference type="SUPFAM" id="SSF47203">
    <property type="entry name" value="Acyl-CoA dehydrogenase C-terminal domain-like"/>
    <property type="match status" value="1"/>
</dbReference>
<gene>
    <name evidence="9" type="ORF">SAMN05421684_0342</name>
</gene>
<dbReference type="STRING" id="137265.SAMN05421684_0342"/>
<keyword evidence="5" id="KW-0560">Oxidoreductase</keyword>
<dbReference type="AlphaFoldDB" id="A0A1H3KUL6"/>
<dbReference type="Proteomes" id="UP000199632">
    <property type="component" value="Unassembled WGS sequence"/>
</dbReference>
<dbReference type="Pfam" id="PF02771">
    <property type="entry name" value="Acyl-CoA_dh_N"/>
    <property type="match status" value="1"/>
</dbReference>
<evidence type="ECO:0000256" key="4">
    <source>
        <dbReference type="ARBA" id="ARBA00022827"/>
    </source>
</evidence>
<keyword evidence="4 5" id="KW-0274">FAD</keyword>
<evidence type="ECO:0000256" key="3">
    <source>
        <dbReference type="ARBA" id="ARBA00022630"/>
    </source>
</evidence>
<proteinExistence type="inferred from homology"/>
<accession>A0A1H3KUL6</accession>
<evidence type="ECO:0000313" key="9">
    <source>
        <dbReference type="EMBL" id="SDY55669.1"/>
    </source>
</evidence>
<dbReference type="PANTHER" id="PTHR43884">
    <property type="entry name" value="ACYL-COA DEHYDROGENASE"/>
    <property type="match status" value="1"/>
</dbReference>
<dbReference type="GO" id="GO:0050660">
    <property type="term" value="F:flavin adenine dinucleotide binding"/>
    <property type="evidence" value="ECO:0007669"/>
    <property type="project" value="InterPro"/>
</dbReference>
<reference evidence="10" key="1">
    <citation type="submission" date="2016-10" db="EMBL/GenBank/DDBJ databases">
        <authorList>
            <person name="Varghese N."/>
            <person name="Submissions S."/>
        </authorList>
    </citation>
    <scope>NUCLEOTIDE SEQUENCE [LARGE SCALE GENOMIC DNA]</scope>
    <source>
        <strain evidence="10">DSM 44718</strain>
    </source>
</reference>
<dbReference type="Gene3D" id="1.10.540.10">
    <property type="entry name" value="Acyl-CoA dehydrogenase/oxidase, N-terminal domain"/>
    <property type="match status" value="1"/>
</dbReference>
<dbReference type="Pfam" id="PF02770">
    <property type="entry name" value="Acyl-CoA_dh_M"/>
    <property type="match status" value="1"/>
</dbReference>
<keyword evidence="3 5" id="KW-0285">Flavoprotein</keyword>
<feature type="domain" description="Acyl-CoA dehydrogenase/oxidase C-terminal" evidence="6">
    <location>
        <begin position="250"/>
        <end position="398"/>
    </location>
</feature>
<dbReference type="InterPro" id="IPR009075">
    <property type="entry name" value="AcylCo_DH/oxidase_C"/>
</dbReference>
<name>A0A1H3KUL6_9ACTN</name>
<feature type="domain" description="Acyl-CoA oxidase/dehydrogenase middle" evidence="7">
    <location>
        <begin position="126"/>
        <end position="223"/>
    </location>
</feature>
<organism evidence="9 10">
    <name type="scientific">Asanoa ishikariensis</name>
    <dbReference type="NCBI Taxonomy" id="137265"/>
    <lineage>
        <taxon>Bacteria</taxon>
        <taxon>Bacillati</taxon>
        <taxon>Actinomycetota</taxon>
        <taxon>Actinomycetes</taxon>
        <taxon>Micromonosporales</taxon>
        <taxon>Micromonosporaceae</taxon>
        <taxon>Asanoa</taxon>
    </lineage>
</organism>
<dbReference type="PROSITE" id="PS00073">
    <property type="entry name" value="ACYL_COA_DH_2"/>
    <property type="match status" value="1"/>
</dbReference>
<dbReference type="PANTHER" id="PTHR43884:SF12">
    <property type="entry name" value="ISOVALERYL-COA DEHYDROGENASE, MITOCHONDRIAL-RELATED"/>
    <property type="match status" value="1"/>
</dbReference>
<keyword evidence="10" id="KW-1185">Reference proteome</keyword>
<dbReference type="InterPro" id="IPR036250">
    <property type="entry name" value="AcylCo_DH-like_C"/>
</dbReference>
<dbReference type="Gene3D" id="2.40.110.10">
    <property type="entry name" value="Butyryl-CoA Dehydrogenase, subunit A, domain 2"/>
    <property type="match status" value="1"/>
</dbReference>
<comment type="cofactor">
    <cofactor evidence="1 5">
        <name>FAD</name>
        <dbReference type="ChEBI" id="CHEBI:57692"/>
    </cofactor>
</comment>
<evidence type="ECO:0000256" key="1">
    <source>
        <dbReference type="ARBA" id="ARBA00001974"/>
    </source>
</evidence>
<evidence type="ECO:0000259" key="7">
    <source>
        <dbReference type="Pfam" id="PF02770"/>
    </source>
</evidence>
<comment type="similarity">
    <text evidence="2 5">Belongs to the acyl-CoA dehydrogenase family.</text>
</comment>
<dbReference type="InterPro" id="IPR006091">
    <property type="entry name" value="Acyl-CoA_Oxase/DH_mid-dom"/>
</dbReference>
<evidence type="ECO:0000256" key="2">
    <source>
        <dbReference type="ARBA" id="ARBA00009347"/>
    </source>
</evidence>
<dbReference type="FunFam" id="1.20.140.10:FF:000004">
    <property type="entry name" value="Acyl-CoA dehydrogenase FadE25"/>
    <property type="match status" value="1"/>
</dbReference>
<dbReference type="InterPro" id="IPR006089">
    <property type="entry name" value="Acyl-CoA_DH_CS"/>
</dbReference>
<dbReference type="RefSeq" id="WP_090786324.1">
    <property type="nucleotide sequence ID" value="NZ_BOND01000030.1"/>
</dbReference>
<dbReference type="InterPro" id="IPR037069">
    <property type="entry name" value="AcylCoA_DH/ox_N_sf"/>
</dbReference>
<dbReference type="Gene3D" id="1.20.140.10">
    <property type="entry name" value="Butyryl-CoA Dehydrogenase, subunit A, domain 3"/>
    <property type="match status" value="1"/>
</dbReference>
<evidence type="ECO:0000313" key="10">
    <source>
        <dbReference type="Proteomes" id="UP000199632"/>
    </source>
</evidence>
<dbReference type="GO" id="GO:0003995">
    <property type="term" value="F:acyl-CoA dehydrogenase activity"/>
    <property type="evidence" value="ECO:0007669"/>
    <property type="project" value="InterPro"/>
</dbReference>
<sequence length="404" mass="43237">MAEFSLDLNEEQRDLRDWVHGFAADVVRPAAAEWDAREEAPWPVIQEAAKVGLYGFEFLANTWADPTGLSLPIASEELFWGDAGIGLAIMGTSLAVAAIYGSGTPDQLVEWVPQCFGSVSSPAVAAFCSTEPEAGSDVGAMRTRAVFDAATDEWVLSGQKAYATNGGIAGVHVVTASVDPSLGSRGQAAFVVPPGTRGLASSRKLSKLGLRASHTADVFLDDVRVPGSCLLGGRDALEARLSRARSGQRSGSSAAMRTFETTRPTVGAQALGVARAAYEYALAYAKERVQFGRPIIENQAVAFALADMRTDIDAARLLVWRAAWMGRNNRPFTAGEGSMSKLRAGEVAVSVTERAVQILGGAGYLRDHPVERWYRDAKIYTIFEGTSEIQRLVVSRAISGHQIR</sequence>
<evidence type="ECO:0000256" key="5">
    <source>
        <dbReference type="RuleBase" id="RU362125"/>
    </source>
</evidence>
<feature type="domain" description="Acyl-CoA dehydrogenase/oxidase N-terminal" evidence="8">
    <location>
        <begin position="9"/>
        <end position="115"/>
    </location>
</feature>
<protein>
    <submittedName>
        <fullName evidence="9">Acyl-CoA dehydrogenase</fullName>
    </submittedName>
</protein>
<evidence type="ECO:0000259" key="6">
    <source>
        <dbReference type="Pfam" id="PF00441"/>
    </source>
</evidence>